<gene>
    <name evidence="2" type="ORF">CMU_025260</name>
</gene>
<dbReference type="GeneID" id="6995168"/>
<evidence type="ECO:0000256" key="1">
    <source>
        <dbReference type="SAM" id="Phobius"/>
    </source>
</evidence>
<dbReference type="OMA" id="APNCLEQ"/>
<dbReference type="Proteomes" id="UP000001460">
    <property type="component" value="Unassembled WGS sequence"/>
</dbReference>
<proteinExistence type="predicted"/>
<keyword evidence="1" id="KW-1133">Transmembrane helix</keyword>
<dbReference type="OrthoDB" id="342792at2759"/>
<dbReference type="VEuPathDB" id="CryptoDB:CMU_025260"/>
<dbReference type="AlphaFoldDB" id="B6AAW8"/>
<organism evidence="2 3">
    <name type="scientific">Cryptosporidium muris (strain RN66)</name>
    <dbReference type="NCBI Taxonomy" id="441375"/>
    <lineage>
        <taxon>Eukaryota</taxon>
        <taxon>Sar</taxon>
        <taxon>Alveolata</taxon>
        <taxon>Apicomplexa</taxon>
        <taxon>Conoidasida</taxon>
        <taxon>Coccidia</taxon>
        <taxon>Eucoccidiorida</taxon>
        <taxon>Eimeriorina</taxon>
        <taxon>Cryptosporidiidae</taxon>
        <taxon>Cryptosporidium</taxon>
    </lineage>
</organism>
<name>B6AAW8_CRYMR</name>
<sequence length="263" mass="29237">MKYISLINSIIIFSFIIYQVSCIRSGIFGQILSSSKDALNMIKQLGSSDSNKQNEQSQQTKATKNATVTIDQLNQEIGNSLVKNSNSLGFGSLIIPTNPYMSLDYRACDYSKCISILNQKDTWFPSKIMTDIQKEMETLHLTLPQGIVFSLPSTEVIAMNTLLQVCVSFFLGQINNGNLRLNKKVCVAPNCLEQINLLCKNVVGPYNPSSVHFRNIKTMTQETQKICSESRKEISQKFPNYCGLPADISLSGKSESPTLIPSQ</sequence>
<evidence type="ECO:0000313" key="2">
    <source>
        <dbReference type="EMBL" id="EEA05520.1"/>
    </source>
</evidence>
<keyword evidence="1" id="KW-0812">Transmembrane</keyword>
<protein>
    <submittedName>
        <fullName evidence="2">Uncharacterized protein</fullName>
    </submittedName>
</protein>
<accession>B6AAW8</accession>
<reference evidence="2" key="1">
    <citation type="submission" date="2008-06" db="EMBL/GenBank/DDBJ databases">
        <authorList>
            <person name="Lorenzi H."/>
            <person name="Inman J."/>
            <person name="Miller J."/>
            <person name="Schobel S."/>
            <person name="Amedeo P."/>
            <person name="Caler E.V."/>
            <person name="da Silva J."/>
        </authorList>
    </citation>
    <scope>NUCLEOTIDE SEQUENCE [LARGE SCALE GENOMIC DNA]</scope>
    <source>
        <strain evidence="2">RN66</strain>
    </source>
</reference>
<evidence type="ECO:0000313" key="3">
    <source>
        <dbReference type="Proteomes" id="UP000001460"/>
    </source>
</evidence>
<keyword evidence="1" id="KW-0472">Membrane</keyword>
<dbReference type="EMBL" id="DS989727">
    <property type="protein sequence ID" value="EEA05520.1"/>
    <property type="molecule type" value="Genomic_DNA"/>
</dbReference>
<keyword evidence="3" id="KW-1185">Reference proteome</keyword>
<dbReference type="RefSeq" id="XP_002139869.1">
    <property type="nucleotide sequence ID" value="XM_002139833.1"/>
</dbReference>
<feature type="transmembrane region" description="Helical" evidence="1">
    <location>
        <begin position="6"/>
        <end position="27"/>
    </location>
</feature>